<evidence type="ECO:0000313" key="1">
    <source>
        <dbReference type="EMBL" id="ASK27523.1"/>
    </source>
</evidence>
<dbReference type="EMBL" id="CP022278">
    <property type="protein sequence ID" value="ASK27523.1"/>
    <property type="molecule type" value="Genomic_DNA"/>
</dbReference>
<organism evidence="1 2">
    <name type="scientific">Neisseria chenwenguii</name>
    <dbReference type="NCBI Taxonomy" id="1853278"/>
    <lineage>
        <taxon>Bacteria</taxon>
        <taxon>Pseudomonadati</taxon>
        <taxon>Pseudomonadota</taxon>
        <taxon>Betaproteobacteria</taxon>
        <taxon>Neisseriales</taxon>
        <taxon>Neisseriaceae</taxon>
        <taxon>Neisseria</taxon>
    </lineage>
</organism>
<name>A0A220S290_9NEIS</name>
<proteinExistence type="predicted"/>
<dbReference type="Proteomes" id="UP000198238">
    <property type="component" value="Chromosome"/>
</dbReference>
<keyword evidence="2" id="KW-1185">Reference proteome</keyword>
<dbReference type="AlphaFoldDB" id="A0A220S290"/>
<accession>A0A220S290</accession>
<gene>
    <name evidence="1" type="ORF">BG910_07000</name>
</gene>
<reference evidence="1 2" key="1">
    <citation type="submission" date="2017-06" db="EMBL/GenBank/DDBJ databases">
        <title>Neisseria chenwenguii sp. nov., isolated from the intestinal contents of Tibetan Plateau Pika in Yushu, Qinghai Province, China.</title>
        <authorList>
            <person name="Zhang G."/>
        </authorList>
    </citation>
    <scope>NUCLEOTIDE SEQUENCE [LARGE SCALE GENOMIC DNA]</scope>
    <source>
        <strain evidence="1 2">10023</strain>
    </source>
</reference>
<dbReference type="KEGG" id="nei:BG910_07000"/>
<protein>
    <submittedName>
        <fullName evidence="1">Uncharacterized protein</fullName>
    </submittedName>
</protein>
<sequence length="97" mass="11503">MPKVLSEKILLLHNPHMFNHSRKRSMKYSSNKDVHQFICALIKHGWQFQKRRKHGVLIEPVKSVKIFISTSPSDWRALLKIKQNIRQAGYDVKSYFI</sequence>
<evidence type="ECO:0000313" key="2">
    <source>
        <dbReference type="Proteomes" id="UP000198238"/>
    </source>
</evidence>